<keyword evidence="4" id="KW-0472">Membrane</keyword>
<feature type="domain" description="PAC" evidence="7">
    <location>
        <begin position="305"/>
        <end position="355"/>
    </location>
</feature>
<dbReference type="InterPro" id="IPR000014">
    <property type="entry name" value="PAS"/>
</dbReference>
<evidence type="ECO:0000256" key="4">
    <source>
        <dbReference type="SAM" id="Phobius"/>
    </source>
</evidence>
<dbReference type="Pfam" id="PF07730">
    <property type="entry name" value="HisKA_3"/>
    <property type="match status" value="1"/>
</dbReference>
<geneLocation type="plasmid" evidence="9">
    <name>III</name>
</geneLocation>
<dbReference type="InterPro" id="IPR036890">
    <property type="entry name" value="HATPase_C_sf"/>
</dbReference>
<keyword evidence="4" id="KW-1133">Transmembrane helix</keyword>
<keyword evidence="2 8" id="KW-0418">Kinase</keyword>
<dbReference type="InterPro" id="IPR050482">
    <property type="entry name" value="Sensor_HK_TwoCompSys"/>
</dbReference>
<dbReference type="InterPro" id="IPR013767">
    <property type="entry name" value="PAS_fold"/>
</dbReference>
<dbReference type="GO" id="GO:0016020">
    <property type="term" value="C:membrane"/>
    <property type="evidence" value="ECO:0007669"/>
    <property type="project" value="InterPro"/>
</dbReference>
<feature type="domain" description="PAS" evidence="6">
    <location>
        <begin position="227"/>
        <end position="278"/>
    </location>
</feature>
<name>A0A375IB13_9BURK</name>
<dbReference type="PROSITE" id="PS50109">
    <property type="entry name" value="HIS_KIN"/>
    <property type="match status" value="1"/>
</dbReference>
<dbReference type="Gene3D" id="3.30.450.20">
    <property type="entry name" value="PAS domain"/>
    <property type="match status" value="2"/>
</dbReference>
<dbReference type="Gene3D" id="3.30.565.10">
    <property type="entry name" value="Histidine kinase-like ATPase, C-terminal domain"/>
    <property type="match status" value="1"/>
</dbReference>
<dbReference type="InterPro" id="IPR011712">
    <property type="entry name" value="Sig_transdc_His_kin_sub3_dim/P"/>
</dbReference>
<feature type="domain" description="Histidine kinase" evidence="5">
    <location>
        <begin position="381"/>
        <end position="575"/>
    </location>
</feature>
<evidence type="ECO:0000259" key="6">
    <source>
        <dbReference type="PROSITE" id="PS50112"/>
    </source>
</evidence>
<evidence type="ECO:0000313" key="8">
    <source>
        <dbReference type="EMBL" id="SPK70562.1"/>
    </source>
</evidence>
<evidence type="ECO:0000313" key="9">
    <source>
        <dbReference type="EMBL" id="SPK77063.1"/>
    </source>
</evidence>
<dbReference type="EMBL" id="OOEF01000057">
    <property type="protein sequence ID" value="SPK70562.1"/>
    <property type="molecule type" value="Genomic_DNA"/>
</dbReference>
<dbReference type="NCBIfam" id="TIGR00229">
    <property type="entry name" value="sensory_box"/>
    <property type="match status" value="2"/>
</dbReference>
<dbReference type="GO" id="GO:0046983">
    <property type="term" value="F:protein dimerization activity"/>
    <property type="evidence" value="ECO:0007669"/>
    <property type="project" value="InterPro"/>
</dbReference>
<dbReference type="InterPro" id="IPR035965">
    <property type="entry name" value="PAS-like_dom_sf"/>
</dbReference>
<dbReference type="Proteomes" id="UP000255505">
    <property type="component" value="Plasmid III"/>
</dbReference>
<dbReference type="PROSITE" id="PS50112">
    <property type="entry name" value="PAS"/>
    <property type="match status" value="2"/>
</dbReference>
<dbReference type="Gene3D" id="1.20.5.1930">
    <property type="match status" value="1"/>
</dbReference>
<evidence type="ECO:0000256" key="2">
    <source>
        <dbReference type="ARBA" id="ARBA00022777"/>
    </source>
</evidence>
<feature type="transmembrane region" description="Helical" evidence="4">
    <location>
        <begin position="53"/>
        <end position="72"/>
    </location>
</feature>
<keyword evidence="4" id="KW-0812">Transmembrane</keyword>
<dbReference type="Pfam" id="PF00989">
    <property type="entry name" value="PAS"/>
    <property type="match status" value="2"/>
</dbReference>
<gene>
    <name evidence="9" type="ORF">CT19425_P20035</name>
    <name evidence="8" type="ORF">CT19425_U600056</name>
</gene>
<dbReference type="SUPFAM" id="SSF55874">
    <property type="entry name" value="ATPase domain of HSP90 chaperone/DNA topoisomerase II/histidine kinase"/>
    <property type="match status" value="1"/>
</dbReference>
<feature type="transmembrane region" description="Helical" evidence="4">
    <location>
        <begin position="21"/>
        <end position="41"/>
    </location>
</feature>
<evidence type="ECO:0000256" key="1">
    <source>
        <dbReference type="ARBA" id="ARBA00022679"/>
    </source>
</evidence>
<evidence type="ECO:0000259" key="5">
    <source>
        <dbReference type="PROSITE" id="PS50109"/>
    </source>
</evidence>
<dbReference type="CDD" id="cd16917">
    <property type="entry name" value="HATPase_UhpB-NarQ-NarX-like"/>
    <property type="match status" value="1"/>
</dbReference>
<dbReference type="SMART" id="SM00091">
    <property type="entry name" value="PAS"/>
    <property type="match status" value="2"/>
</dbReference>
<dbReference type="InterPro" id="IPR005467">
    <property type="entry name" value="His_kinase_dom"/>
</dbReference>
<dbReference type="PANTHER" id="PTHR24421:SF59">
    <property type="entry name" value="OXYGEN SENSOR HISTIDINE KINASE NREB"/>
    <property type="match status" value="1"/>
</dbReference>
<dbReference type="SMART" id="SM00387">
    <property type="entry name" value="HATPase_c"/>
    <property type="match status" value="1"/>
</dbReference>
<protein>
    <submittedName>
        <fullName evidence="8">Signal transduction histidine kinase</fullName>
    </submittedName>
</protein>
<keyword evidence="9" id="KW-0614">Plasmid</keyword>
<dbReference type="EMBL" id="LT991978">
    <property type="protein sequence ID" value="SPK77063.1"/>
    <property type="molecule type" value="Genomic_DNA"/>
</dbReference>
<evidence type="ECO:0000259" key="7">
    <source>
        <dbReference type="PROSITE" id="PS50113"/>
    </source>
</evidence>
<feature type="domain" description="PAC" evidence="7">
    <location>
        <begin position="169"/>
        <end position="219"/>
    </location>
</feature>
<evidence type="ECO:0000313" key="10">
    <source>
        <dbReference type="Proteomes" id="UP000255505"/>
    </source>
</evidence>
<reference evidence="8 10" key="1">
    <citation type="submission" date="2018-01" db="EMBL/GenBank/DDBJ databases">
        <authorList>
            <person name="Gaut B.S."/>
            <person name="Morton B.R."/>
            <person name="Clegg M.T."/>
            <person name="Duvall M.R."/>
        </authorList>
    </citation>
    <scope>NUCLEOTIDE SEQUENCE [LARGE SCALE GENOMIC DNA]</scope>
    <source>
        <strain evidence="8">Cupriavidus taiwanensis LMG 19425</strain>
        <plasmid evidence="10">Plasmid iii</plasmid>
    </source>
</reference>
<sequence length="585" mass="64939">MTGQSAPDGKFQPFDKLHPRAIDFAIGMGTVAVFMALAYLVQEKLQRYWEVSSLLAVWLGAGIGLMAGLFLVRGRRMRHRSTQNSESVEKNEARMSAIIRSSVEAIISVDSEQRVVLFNPMAEALFAWPAELAIGRPLGDFIPERFRAAHEEHVRRFGITGVSERQMGRQRALFAMRRDGSEFPIEASISQTVEGGAKLFTVMLRDVTERARADEALRTSLQRVKDSEARLAGIIRSSMEAIITVDSDQRVILFNPMAETLFGWPAVEAIGRPLADFIPERFRQAHEAHVRRFGVTGVSDRAMGRQRALYALRRDGTEFPIEASISQISDHGTRLYTVMLRDITDRVRAEDAMRRSREALQHLSDSILSTREEEKRRIARELHDDLGQRLSAMKMDLAMLGADLKEGKSMHSLLADVAAMNSVIDETVASVRRIASDLRPALLDELGMLAAIEWLAGDCAKRYGLSVSVDGSDIEVPEEVAIAMFRIVQEALSNVVRHANATAVHIRVAHDQGRLELQVLDNGVGWDKIVEDDEPRKSLGLLGIRERARLLGGTVDVDSAPGQGFCVAIRIPYTKKENLKAGPAA</sequence>
<dbReference type="GO" id="GO:0000155">
    <property type="term" value="F:phosphorelay sensor kinase activity"/>
    <property type="evidence" value="ECO:0007669"/>
    <property type="project" value="InterPro"/>
</dbReference>
<keyword evidence="1" id="KW-0808">Transferase</keyword>
<dbReference type="GO" id="GO:0006355">
    <property type="term" value="P:regulation of DNA-templated transcription"/>
    <property type="evidence" value="ECO:0007669"/>
    <property type="project" value="InterPro"/>
</dbReference>
<dbReference type="InterPro" id="IPR000700">
    <property type="entry name" value="PAS-assoc_C"/>
</dbReference>
<dbReference type="CDD" id="cd00130">
    <property type="entry name" value="PAS"/>
    <property type="match status" value="2"/>
</dbReference>
<dbReference type="InterPro" id="IPR003594">
    <property type="entry name" value="HATPase_dom"/>
</dbReference>
<feature type="domain" description="PAS" evidence="6">
    <location>
        <begin position="91"/>
        <end position="142"/>
    </location>
</feature>
<evidence type="ECO:0000256" key="3">
    <source>
        <dbReference type="ARBA" id="ARBA00023012"/>
    </source>
</evidence>
<proteinExistence type="predicted"/>
<dbReference type="InterPro" id="IPR001610">
    <property type="entry name" value="PAC"/>
</dbReference>
<dbReference type="PANTHER" id="PTHR24421">
    <property type="entry name" value="NITRATE/NITRITE SENSOR PROTEIN NARX-RELATED"/>
    <property type="match status" value="1"/>
</dbReference>
<keyword evidence="3" id="KW-0902">Two-component regulatory system</keyword>
<dbReference type="Proteomes" id="UP000255505">
    <property type="component" value="Unassembled WGS sequence"/>
</dbReference>
<dbReference type="Pfam" id="PF02518">
    <property type="entry name" value="HATPase_c"/>
    <property type="match status" value="1"/>
</dbReference>
<dbReference type="SUPFAM" id="SSF55785">
    <property type="entry name" value="PYP-like sensor domain (PAS domain)"/>
    <property type="match status" value="2"/>
</dbReference>
<dbReference type="PROSITE" id="PS50113">
    <property type="entry name" value="PAC"/>
    <property type="match status" value="2"/>
</dbReference>
<organism evidence="8 10">
    <name type="scientific">Cupriavidus taiwanensis</name>
    <dbReference type="NCBI Taxonomy" id="164546"/>
    <lineage>
        <taxon>Bacteria</taxon>
        <taxon>Pseudomonadati</taxon>
        <taxon>Pseudomonadota</taxon>
        <taxon>Betaproteobacteria</taxon>
        <taxon>Burkholderiales</taxon>
        <taxon>Burkholderiaceae</taxon>
        <taxon>Cupriavidus</taxon>
    </lineage>
</organism>
<accession>A0A375IB13</accession>
<dbReference type="AlphaFoldDB" id="A0A375IB13"/>
<dbReference type="SMART" id="SM00086">
    <property type="entry name" value="PAC"/>
    <property type="match status" value="2"/>
</dbReference>
<dbReference type="RefSeq" id="WP_115666603.1">
    <property type="nucleotide sequence ID" value="NZ_LT991978.1"/>
</dbReference>